<dbReference type="Gene3D" id="3.40.50.720">
    <property type="entry name" value="NAD(P)-binding Rossmann-like Domain"/>
    <property type="match status" value="1"/>
</dbReference>
<proteinExistence type="predicted"/>
<organism evidence="1 2">
    <name type="scientific">Claviceps pusilla</name>
    <dbReference type="NCBI Taxonomy" id="123648"/>
    <lineage>
        <taxon>Eukaryota</taxon>
        <taxon>Fungi</taxon>
        <taxon>Dikarya</taxon>
        <taxon>Ascomycota</taxon>
        <taxon>Pezizomycotina</taxon>
        <taxon>Sordariomycetes</taxon>
        <taxon>Hypocreomycetidae</taxon>
        <taxon>Hypocreales</taxon>
        <taxon>Clavicipitaceae</taxon>
        <taxon>Claviceps</taxon>
    </lineage>
</organism>
<reference evidence="1" key="1">
    <citation type="journal article" date="2020" name="bioRxiv">
        <title>Whole genome comparisons of ergot fungi reveals the divergence and evolution of species within the genus Claviceps are the result of varying mechanisms driving genome evolution and host range expansion.</title>
        <authorList>
            <person name="Wyka S.A."/>
            <person name="Mondo S.J."/>
            <person name="Liu M."/>
            <person name="Dettman J."/>
            <person name="Nalam V."/>
            <person name="Broders K.D."/>
        </authorList>
    </citation>
    <scope>NUCLEOTIDE SEQUENCE</scope>
    <source>
        <strain evidence="1">CCC 602</strain>
    </source>
</reference>
<protein>
    <recommendedName>
        <fullName evidence="3">NAD(P)-binding protein</fullName>
    </recommendedName>
</protein>
<dbReference type="PANTHER" id="PTHR43431:SF1">
    <property type="entry name" value="OS08G0476300 PROTEIN"/>
    <property type="match status" value="1"/>
</dbReference>
<dbReference type="InterPro" id="IPR036291">
    <property type="entry name" value="NAD(P)-bd_dom_sf"/>
</dbReference>
<dbReference type="EMBL" id="SRPW01001179">
    <property type="protein sequence ID" value="KAG6005382.1"/>
    <property type="molecule type" value="Genomic_DNA"/>
</dbReference>
<evidence type="ECO:0000313" key="1">
    <source>
        <dbReference type="EMBL" id="KAG6005382.1"/>
    </source>
</evidence>
<dbReference type="AlphaFoldDB" id="A0A9P7SXJ4"/>
<dbReference type="Proteomes" id="UP000748025">
    <property type="component" value="Unassembled WGS sequence"/>
</dbReference>
<accession>A0A9P7SXJ4</accession>
<dbReference type="Pfam" id="PF00106">
    <property type="entry name" value="adh_short"/>
    <property type="match status" value="1"/>
</dbReference>
<sequence>MPRALIVIGCGPGIGVHVASYFASQGFSKIALMARNQDQLKKDCETVKKARADATVKTYAVDVTDSAALRRVLADIKDDLGPPEAVFFNAARVRPSTLLEVEDEELLYDYKISTVALHQTAKWAIPQLIDLAKEDHSARPSLLVTSTHLPWDPEPSSFVLSIAKAAQRNLTESLAKVFHCEGVHFGLVTLAGMVTPKNTVLNPENVAKKTYELYAQEQGSWALETYMREPGPWRGMVLPDSK</sequence>
<dbReference type="PANTHER" id="PTHR43431">
    <property type="entry name" value="OXIDOREDUCTASE, SHORT CHAIN DEHYDROGENASE/REDUCTASE FAMILY (AFU_ORTHOLOGUE AFUA_5G14000)"/>
    <property type="match status" value="1"/>
</dbReference>
<keyword evidence="2" id="KW-1185">Reference proteome</keyword>
<evidence type="ECO:0000313" key="2">
    <source>
        <dbReference type="Proteomes" id="UP000748025"/>
    </source>
</evidence>
<dbReference type="OrthoDB" id="5336600at2759"/>
<comment type="caution">
    <text evidence="1">The sequence shown here is derived from an EMBL/GenBank/DDBJ whole genome shotgun (WGS) entry which is preliminary data.</text>
</comment>
<evidence type="ECO:0008006" key="3">
    <source>
        <dbReference type="Google" id="ProtNLM"/>
    </source>
</evidence>
<dbReference type="InterPro" id="IPR002347">
    <property type="entry name" value="SDR_fam"/>
</dbReference>
<dbReference type="SUPFAM" id="SSF51735">
    <property type="entry name" value="NAD(P)-binding Rossmann-fold domains"/>
    <property type="match status" value="1"/>
</dbReference>
<gene>
    <name evidence="1" type="ORF">E4U43_000595</name>
</gene>
<name>A0A9P7SXJ4_9HYPO</name>